<dbReference type="HOGENOM" id="CLU_2486341_0_0_1"/>
<dbReference type="AlphaFoldDB" id="U5CM49"/>
<feature type="compositionally biased region" description="Basic and acidic residues" evidence="1">
    <location>
        <begin position="30"/>
        <end position="45"/>
    </location>
</feature>
<feature type="compositionally biased region" description="Basic residues" evidence="1">
    <location>
        <begin position="46"/>
        <end position="58"/>
    </location>
</feature>
<proteinExistence type="predicted"/>
<evidence type="ECO:0000313" key="2">
    <source>
        <dbReference type="EMBL" id="ERN14201.1"/>
    </source>
</evidence>
<keyword evidence="3" id="KW-1185">Reference proteome</keyword>
<feature type="region of interest" description="Disordered" evidence="1">
    <location>
        <begin position="25"/>
        <end position="58"/>
    </location>
</feature>
<protein>
    <submittedName>
        <fullName evidence="2">Uncharacterized protein</fullName>
    </submittedName>
</protein>
<reference evidence="3" key="1">
    <citation type="journal article" date="2013" name="Science">
        <title>The Amborella genome and the evolution of flowering plants.</title>
        <authorList>
            <consortium name="Amborella Genome Project"/>
        </authorList>
    </citation>
    <scope>NUCLEOTIDE SEQUENCE [LARGE SCALE GENOMIC DNA]</scope>
</reference>
<evidence type="ECO:0000256" key="1">
    <source>
        <dbReference type="SAM" id="MobiDB-lite"/>
    </source>
</evidence>
<organism evidence="2 3">
    <name type="scientific">Amborella trichopoda</name>
    <dbReference type="NCBI Taxonomy" id="13333"/>
    <lineage>
        <taxon>Eukaryota</taxon>
        <taxon>Viridiplantae</taxon>
        <taxon>Streptophyta</taxon>
        <taxon>Embryophyta</taxon>
        <taxon>Tracheophyta</taxon>
        <taxon>Spermatophyta</taxon>
        <taxon>Magnoliopsida</taxon>
        <taxon>Amborellales</taxon>
        <taxon>Amborellaceae</taxon>
        <taxon>Amborella</taxon>
    </lineage>
</organism>
<dbReference type="EMBL" id="KI392557">
    <property type="protein sequence ID" value="ERN14201.1"/>
    <property type="molecule type" value="Genomic_DNA"/>
</dbReference>
<accession>U5CM49</accession>
<gene>
    <name evidence="2" type="ORF">AMTR_s00033p00094640</name>
</gene>
<name>U5CM49_AMBTC</name>
<dbReference type="Proteomes" id="UP000017836">
    <property type="component" value="Unassembled WGS sequence"/>
</dbReference>
<evidence type="ECO:0000313" key="3">
    <source>
        <dbReference type="Proteomes" id="UP000017836"/>
    </source>
</evidence>
<dbReference type="Gramene" id="ERN14201">
    <property type="protein sequence ID" value="ERN14201"/>
    <property type="gene ID" value="AMTR_s00033p00094640"/>
</dbReference>
<sequence length="87" mass="9535">MASVENLEPHVDMIASSKAPVGVAVAAEKPPSKPVKEKKAKVPKEKKPKTTAPKKHKALRSLQVCIKEKNAHLIALIPWIQILHGYN</sequence>